<protein>
    <submittedName>
        <fullName evidence="4">HD domain-containing protein</fullName>
    </submittedName>
</protein>
<dbReference type="CDD" id="cd00077">
    <property type="entry name" value="HDc"/>
    <property type="match status" value="1"/>
</dbReference>
<feature type="modified residue" description="4-aspartylphosphate" evidence="1">
    <location>
        <position position="76"/>
    </location>
</feature>
<comment type="caution">
    <text evidence="4">The sequence shown here is derived from an EMBL/GenBank/DDBJ whole genome shotgun (WGS) entry which is preliminary data.</text>
</comment>
<sequence length="373" mass="40911">MDISPAIDPIRAIEAAGAAQVDDSLRRILVVDDESTIRLALSRFLRTRGYEVEMAESGTVALSILAQQRFSLMLCDLRMPGVSGLEVVPQALTHDPHLGIIMLTAVNDAQSATDALSNGAFDYLTKPVELPDLLAAVERASMRRMRTMERHAIDRLIREEVALRTFQLEQEKEALRALTVSIAETLINAMEAKDLYLRGHSQRVADLGAAIATELGLPADTVDKIHLAGRLHDVGKIGIREEVLNKPGRLSDDEFSHVKDHVLIGLEILSPLNHLGDVLYFIRDHHERWNGAGYPHGRSGLDITIGGRILTAADAFDALTSKRAYRDPMSAQETLAYLTTQVGSMLEPGVCEALCAVVERGEVPTIPRVDPRP</sequence>
<dbReference type="SMART" id="SM00471">
    <property type="entry name" value="HDc"/>
    <property type="match status" value="1"/>
</dbReference>
<feature type="domain" description="Response regulatory" evidence="2">
    <location>
        <begin position="27"/>
        <end position="141"/>
    </location>
</feature>
<evidence type="ECO:0000259" key="3">
    <source>
        <dbReference type="PROSITE" id="PS51832"/>
    </source>
</evidence>
<dbReference type="InterPro" id="IPR052020">
    <property type="entry name" value="Cyclic_di-GMP/3'3'-cGAMP_PDE"/>
</dbReference>
<dbReference type="PANTHER" id="PTHR45228">
    <property type="entry name" value="CYCLIC DI-GMP PHOSPHODIESTERASE TM_0186-RELATED"/>
    <property type="match status" value="1"/>
</dbReference>
<accession>A0A3D4V5R8</accession>
<organism evidence="4 5">
    <name type="scientific">Gemmatimonas aurantiaca</name>
    <dbReference type="NCBI Taxonomy" id="173480"/>
    <lineage>
        <taxon>Bacteria</taxon>
        <taxon>Pseudomonadati</taxon>
        <taxon>Gemmatimonadota</taxon>
        <taxon>Gemmatimonadia</taxon>
        <taxon>Gemmatimonadales</taxon>
        <taxon>Gemmatimonadaceae</taxon>
        <taxon>Gemmatimonas</taxon>
    </lineage>
</organism>
<dbReference type="EMBL" id="DPIY01000001">
    <property type="protein sequence ID" value="HCT55657.1"/>
    <property type="molecule type" value="Genomic_DNA"/>
</dbReference>
<dbReference type="Gene3D" id="1.10.3210.10">
    <property type="entry name" value="Hypothetical protein af1432"/>
    <property type="match status" value="1"/>
</dbReference>
<dbReference type="PROSITE" id="PS51832">
    <property type="entry name" value="HD_GYP"/>
    <property type="match status" value="1"/>
</dbReference>
<dbReference type="InterPro" id="IPR001789">
    <property type="entry name" value="Sig_transdc_resp-reg_receiver"/>
</dbReference>
<evidence type="ECO:0000313" key="4">
    <source>
        <dbReference type="EMBL" id="HCT55657.1"/>
    </source>
</evidence>
<dbReference type="GO" id="GO:0000160">
    <property type="term" value="P:phosphorelay signal transduction system"/>
    <property type="evidence" value="ECO:0007669"/>
    <property type="project" value="InterPro"/>
</dbReference>
<dbReference type="AlphaFoldDB" id="A0A3D4V5R8"/>
<feature type="domain" description="HD-GYP" evidence="3">
    <location>
        <begin position="175"/>
        <end position="370"/>
    </location>
</feature>
<evidence type="ECO:0000259" key="2">
    <source>
        <dbReference type="PROSITE" id="PS50110"/>
    </source>
</evidence>
<dbReference type="Pfam" id="PF00072">
    <property type="entry name" value="Response_reg"/>
    <property type="match status" value="1"/>
</dbReference>
<proteinExistence type="predicted"/>
<evidence type="ECO:0000313" key="5">
    <source>
        <dbReference type="Proteomes" id="UP000264071"/>
    </source>
</evidence>
<name>A0A3D4V5R8_9BACT</name>
<dbReference type="InterPro" id="IPR003607">
    <property type="entry name" value="HD/PDEase_dom"/>
</dbReference>
<dbReference type="Pfam" id="PF13487">
    <property type="entry name" value="HD_5"/>
    <property type="match status" value="1"/>
</dbReference>
<dbReference type="InterPro" id="IPR011006">
    <property type="entry name" value="CheY-like_superfamily"/>
</dbReference>
<dbReference type="InterPro" id="IPR037522">
    <property type="entry name" value="HD_GYP_dom"/>
</dbReference>
<dbReference type="SUPFAM" id="SSF109604">
    <property type="entry name" value="HD-domain/PDEase-like"/>
    <property type="match status" value="1"/>
</dbReference>
<dbReference type="Proteomes" id="UP000264071">
    <property type="component" value="Unassembled WGS sequence"/>
</dbReference>
<dbReference type="SUPFAM" id="SSF52172">
    <property type="entry name" value="CheY-like"/>
    <property type="match status" value="1"/>
</dbReference>
<keyword evidence="1" id="KW-0597">Phosphoprotein</keyword>
<evidence type="ECO:0000256" key="1">
    <source>
        <dbReference type="PROSITE-ProRule" id="PRU00169"/>
    </source>
</evidence>
<dbReference type="Gene3D" id="3.40.50.2300">
    <property type="match status" value="1"/>
</dbReference>
<dbReference type="SMART" id="SM00448">
    <property type="entry name" value="REC"/>
    <property type="match status" value="1"/>
</dbReference>
<gene>
    <name evidence="4" type="ORF">DGD08_00440</name>
</gene>
<dbReference type="PROSITE" id="PS50110">
    <property type="entry name" value="RESPONSE_REGULATORY"/>
    <property type="match status" value="1"/>
</dbReference>
<reference evidence="4 5" key="1">
    <citation type="journal article" date="2018" name="Nat. Biotechnol.">
        <title>A standardized bacterial taxonomy based on genome phylogeny substantially revises the tree of life.</title>
        <authorList>
            <person name="Parks D.H."/>
            <person name="Chuvochina M."/>
            <person name="Waite D.W."/>
            <person name="Rinke C."/>
            <person name="Skarshewski A."/>
            <person name="Chaumeil P.A."/>
            <person name="Hugenholtz P."/>
        </authorList>
    </citation>
    <scope>NUCLEOTIDE SEQUENCE [LARGE SCALE GENOMIC DNA]</scope>
    <source>
        <strain evidence="4">UBA8844</strain>
    </source>
</reference>